<name>A0A7S3FCB5_9EUKA</name>
<dbReference type="InterPro" id="IPR031248">
    <property type="entry name" value="RNF213"/>
</dbReference>
<proteinExistence type="predicted"/>
<feature type="region of interest" description="Disordered" evidence="1">
    <location>
        <begin position="472"/>
        <end position="500"/>
    </location>
</feature>
<evidence type="ECO:0000256" key="1">
    <source>
        <dbReference type="SAM" id="MobiDB-lite"/>
    </source>
</evidence>
<feature type="compositionally biased region" description="Polar residues" evidence="1">
    <location>
        <begin position="544"/>
        <end position="572"/>
    </location>
</feature>
<reference evidence="2" key="1">
    <citation type="submission" date="2021-01" db="EMBL/GenBank/DDBJ databases">
        <authorList>
            <person name="Corre E."/>
            <person name="Pelletier E."/>
            <person name="Niang G."/>
            <person name="Scheremetjew M."/>
            <person name="Finn R."/>
            <person name="Kale V."/>
            <person name="Holt S."/>
            <person name="Cochrane G."/>
            <person name="Meng A."/>
            <person name="Brown T."/>
            <person name="Cohen L."/>
        </authorList>
    </citation>
    <scope>NUCLEOTIDE SEQUENCE</scope>
    <source>
        <strain evidence="2">CCMP281</strain>
    </source>
</reference>
<dbReference type="GO" id="GO:0004842">
    <property type="term" value="F:ubiquitin-protein transferase activity"/>
    <property type="evidence" value="ECO:0007669"/>
    <property type="project" value="InterPro"/>
</dbReference>
<gene>
    <name evidence="2" type="ORF">HERI1096_LOCUS32860</name>
</gene>
<feature type="compositionally biased region" description="Polar residues" evidence="1">
    <location>
        <begin position="653"/>
        <end position="664"/>
    </location>
</feature>
<feature type="compositionally biased region" description="Basic and acidic residues" evidence="1">
    <location>
        <begin position="200"/>
        <end position="210"/>
    </location>
</feature>
<feature type="compositionally biased region" description="Basic and acidic residues" evidence="1">
    <location>
        <begin position="165"/>
        <end position="177"/>
    </location>
</feature>
<dbReference type="PANTHER" id="PTHR22605">
    <property type="entry name" value="RZ-TYPE DOMAIN-CONTAINING PROTEIN"/>
    <property type="match status" value="1"/>
</dbReference>
<feature type="region of interest" description="Disordered" evidence="1">
    <location>
        <begin position="540"/>
        <end position="583"/>
    </location>
</feature>
<evidence type="ECO:0000313" key="2">
    <source>
        <dbReference type="EMBL" id="CAE0139631.1"/>
    </source>
</evidence>
<dbReference type="PANTHER" id="PTHR22605:SF1">
    <property type="entry name" value="RZ-TYPE DOMAIN-CONTAINING PROTEIN"/>
    <property type="match status" value="1"/>
</dbReference>
<sequence length="701" mass="76781">MLQRIKFCMAEGITVVLVHCEPLFESLYDLLNQHYTEYGNQLFVRLAFGSASRLCPIARGFRVVVVVEKVDAYTYLAPPLLNRFEKQVIEWRDMVPDAVAGVLPTLRRFVSILCGQDGDAPLDHRRARRIICGFHHETLSSLVTSLWQQQLERRQQRLHRRRGAKGQEAKPLAEGEGGRQQAGQHTAHTQEQPGDEEEAPGERRPRKPEVEAEASQSVAHRSADGPHHSAPQDAVQARPQDQAQDSQLAAADDTEGNTLELLNEAFHRLIWLCTPEAVCRILHGPCAARLEKEFAIDMRAIYFQAQAHSSVPDLVERHLQPWSDEDAAGGGEQLFLLTHSPLTNALLPQLEGLVLDADAADAGPPLRTRSVALHELSSAEDLTALLQEVYEPTLAGDGAPQLLVLSCDLLATSVRRIRHVQHLVGTFHERHRAAVKQQMEEAARTAAAAAAAEEARIAEEMMLEGLAAKELADQRREDASSGAPAADAELEGGPSVHRSTPSYGPLLAKYLHHSCEVEEVEPSSEVELNPVMLYMIRSEKQRTQEVATSTSPVRGTRGSDASTRGSRSTRGTDGSVRRARSSGGLSRLGIKLELDPDQKGDYKAKAIKEVESFLVGRAGVAVRPVSIEGIHAGQRGGVSSPLKEASPQKVVSDKTTNAFRSTRQQQEEAGGMAYAQAQETERSNAPGRKVRFPPIMDDLSA</sequence>
<dbReference type="EMBL" id="HBHX01059464">
    <property type="protein sequence ID" value="CAE0139631.1"/>
    <property type="molecule type" value="Transcribed_RNA"/>
</dbReference>
<feature type="compositionally biased region" description="Low complexity" evidence="1">
    <location>
        <begin position="240"/>
        <end position="251"/>
    </location>
</feature>
<dbReference type="GO" id="GO:0016887">
    <property type="term" value="F:ATP hydrolysis activity"/>
    <property type="evidence" value="ECO:0007669"/>
    <property type="project" value="InterPro"/>
</dbReference>
<feature type="region of interest" description="Disordered" evidence="1">
    <location>
        <begin position="157"/>
        <end position="251"/>
    </location>
</feature>
<accession>A0A7S3FCB5</accession>
<dbReference type="AlphaFoldDB" id="A0A7S3FCB5"/>
<feature type="region of interest" description="Disordered" evidence="1">
    <location>
        <begin position="635"/>
        <end position="701"/>
    </location>
</feature>
<organism evidence="2">
    <name type="scientific">Haptolina ericina</name>
    <dbReference type="NCBI Taxonomy" id="156174"/>
    <lineage>
        <taxon>Eukaryota</taxon>
        <taxon>Haptista</taxon>
        <taxon>Haptophyta</taxon>
        <taxon>Prymnesiophyceae</taxon>
        <taxon>Prymnesiales</taxon>
        <taxon>Prymnesiaceae</taxon>
        <taxon>Haptolina</taxon>
    </lineage>
</organism>
<protein>
    <submittedName>
        <fullName evidence="2">Uncharacterized protein</fullName>
    </submittedName>
</protein>